<feature type="non-terminal residue" evidence="2">
    <location>
        <position position="1"/>
    </location>
</feature>
<proteinExistence type="predicted"/>
<feature type="compositionally biased region" description="Basic and acidic residues" evidence="1">
    <location>
        <begin position="33"/>
        <end position="43"/>
    </location>
</feature>
<organism evidence="2 3">
    <name type="scientific">Candidatus Anaerotruncus excrementipullorum</name>
    <dbReference type="NCBI Taxonomy" id="2838465"/>
    <lineage>
        <taxon>Bacteria</taxon>
        <taxon>Bacillati</taxon>
        <taxon>Bacillota</taxon>
        <taxon>Clostridia</taxon>
        <taxon>Eubacteriales</taxon>
        <taxon>Oscillospiraceae</taxon>
        <taxon>Anaerotruncus</taxon>
    </lineage>
</organism>
<dbReference type="Proteomes" id="UP000886800">
    <property type="component" value="Unassembled WGS sequence"/>
</dbReference>
<protein>
    <submittedName>
        <fullName evidence="2">Uncharacterized protein</fullName>
    </submittedName>
</protein>
<dbReference type="AlphaFoldDB" id="A0A9D1WPF3"/>
<accession>A0A9D1WPF3</accession>
<gene>
    <name evidence="2" type="ORF">H9736_00315</name>
</gene>
<feature type="region of interest" description="Disordered" evidence="1">
    <location>
        <begin position="1"/>
        <end position="94"/>
    </location>
</feature>
<evidence type="ECO:0000313" key="3">
    <source>
        <dbReference type="Proteomes" id="UP000886800"/>
    </source>
</evidence>
<evidence type="ECO:0000256" key="1">
    <source>
        <dbReference type="SAM" id="MobiDB-lite"/>
    </source>
</evidence>
<feature type="compositionally biased region" description="Basic and acidic residues" evidence="1">
    <location>
        <begin position="53"/>
        <end position="64"/>
    </location>
</feature>
<reference evidence="2" key="2">
    <citation type="submission" date="2021-04" db="EMBL/GenBank/DDBJ databases">
        <authorList>
            <person name="Gilroy R."/>
        </authorList>
    </citation>
    <scope>NUCLEOTIDE SEQUENCE</scope>
    <source>
        <strain evidence="2">CHK188-5543</strain>
    </source>
</reference>
<name>A0A9D1WPF3_9FIRM</name>
<feature type="compositionally biased region" description="Acidic residues" evidence="1">
    <location>
        <begin position="15"/>
        <end position="28"/>
    </location>
</feature>
<comment type="caution">
    <text evidence="2">The sequence shown here is derived from an EMBL/GenBank/DDBJ whole genome shotgun (WGS) entry which is preliminary data.</text>
</comment>
<sequence>EEPSLPAMAQPEGETSPEEEAPLEEDPQAEGARAQEEEPAREEPETDGEETEGEARAEAEETSPKRHTLPSRRQDTAPSQPQEERRSSSGLRLA</sequence>
<evidence type="ECO:0000313" key="2">
    <source>
        <dbReference type="EMBL" id="HIX64669.1"/>
    </source>
</evidence>
<reference evidence="2" key="1">
    <citation type="journal article" date="2021" name="PeerJ">
        <title>Extensive microbial diversity within the chicken gut microbiome revealed by metagenomics and culture.</title>
        <authorList>
            <person name="Gilroy R."/>
            <person name="Ravi A."/>
            <person name="Getino M."/>
            <person name="Pursley I."/>
            <person name="Horton D.L."/>
            <person name="Alikhan N.F."/>
            <person name="Baker D."/>
            <person name="Gharbi K."/>
            <person name="Hall N."/>
            <person name="Watson M."/>
            <person name="Adriaenssens E.M."/>
            <person name="Foster-Nyarko E."/>
            <person name="Jarju S."/>
            <person name="Secka A."/>
            <person name="Antonio M."/>
            <person name="Oren A."/>
            <person name="Chaudhuri R.R."/>
            <person name="La Ragione R."/>
            <person name="Hildebrand F."/>
            <person name="Pallen M.J."/>
        </authorList>
    </citation>
    <scope>NUCLEOTIDE SEQUENCE</scope>
    <source>
        <strain evidence="2">CHK188-5543</strain>
    </source>
</reference>
<dbReference type="EMBL" id="DXES01000008">
    <property type="protein sequence ID" value="HIX64669.1"/>
    <property type="molecule type" value="Genomic_DNA"/>
</dbReference>